<dbReference type="Pfam" id="PF00903">
    <property type="entry name" value="Glyoxalase"/>
    <property type="match status" value="1"/>
</dbReference>
<accession>A0A932GP99</accession>
<dbReference type="InterPro" id="IPR029068">
    <property type="entry name" value="Glyas_Bleomycin-R_OHBP_Dase"/>
</dbReference>
<dbReference type="PANTHER" id="PTHR43279:SF1">
    <property type="entry name" value="CATECHOL-2,3-DIOXYGENASE"/>
    <property type="match status" value="1"/>
</dbReference>
<protein>
    <submittedName>
        <fullName evidence="2">VOC family protein</fullName>
    </submittedName>
</protein>
<dbReference type="EMBL" id="JACPSX010000094">
    <property type="protein sequence ID" value="MBI3014475.1"/>
    <property type="molecule type" value="Genomic_DNA"/>
</dbReference>
<proteinExistence type="predicted"/>
<feature type="domain" description="VOC" evidence="1">
    <location>
        <begin position="5"/>
        <end position="124"/>
    </location>
</feature>
<organism evidence="2 3">
    <name type="scientific">Tectimicrobiota bacterium</name>
    <dbReference type="NCBI Taxonomy" id="2528274"/>
    <lineage>
        <taxon>Bacteria</taxon>
        <taxon>Pseudomonadati</taxon>
        <taxon>Nitrospinota/Tectimicrobiota group</taxon>
        <taxon>Candidatus Tectimicrobiota</taxon>
    </lineage>
</organism>
<reference evidence="2" key="1">
    <citation type="submission" date="2020-07" db="EMBL/GenBank/DDBJ databases">
        <title>Huge and variable diversity of episymbiotic CPR bacteria and DPANN archaea in groundwater ecosystems.</title>
        <authorList>
            <person name="He C.Y."/>
            <person name="Keren R."/>
            <person name="Whittaker M."/>
            <person name="Farag I.F."/>
            <person name="Doudna J."/>
            <person name="Cate J.H.D."/>
            <person name="Banfield J.F."/>
        </authorList>
    </citation>
    <scope>NUCLEOTIDE SEQUENCE</scope>
    <source>
        <strain evidence="2">NC_groundwater_717_Ag_S-0.2um_59_8</strain>
    </source>
</reference>
<dbReference type="PROSITE" id="PS51819">
    <property type="entry name" value="VOC"/>
    <property type="match status" value="1"/>
</dbReference>
<dbReference type="Gene3D" id="3.10.180.10">
    <property type="entry name" value="2,3-Dihydroxybiphenyl 1,2-Dioxygenase, domain 1"/>
    <property type="match status" value="1"/>
</dbReference>
<evidence type="ECO:0000313" key="2">
    <source>
        <dbReference type="EMBL" id="MBI3014475.1"/>
    </source>
</evidence>
<dbReference type="InterPro" id="IPR004360">
    <property type="entry name" value="Glyas_Fos-R_dOase_dom"/>
</dbReference>
<comment type="caution">
    <text evidence="2">The sequence shown here is derived from an EMBL/GenBank/DDBJ whole genome shotgun (WGS) entry which is preliminary data.</text>
</comment>
<sequence>MRIKTLGHAVLRVRDLERSIHFYRDILGLKEVVRSGRMAFFSAGENHHDLAVMAIGPGAVNPPANSVGLYHLAFKIGDSLEELRAAKQWLEGNGVAILGESDHTVSQSLYVEDPDGNEIELYVDANPEVWRDNPKAISALKPLVWES</sequence>
<gene>
    <name evidence="2" type="ORF">HYY65_05310</name>
</gene>
<dbReference type="PANTHER" id="PTHR43279">
    <property type="entry name" value="CATECHOL-2,3-DIOXYGENASE"/>
    <property type="match status" value="1"/>
</dbReference>
<dbReference type="Proteomes" id="UP000741360">
    <property type="component" value="Unassembled WGS sequence"/>
</dbReference>
<evidence type="ECO:0000259" key="1">
    <source>
        <dbReference type="PROSITE" id="PS51819"/>
    </source>
</evidence>
<evidence type="ECO:0000313" key="3">
    <source>
        <dbReference type="Proteomes" id="UP000741360"/>
    </source>
</evidence>
<dbReference type="InterPro" id="IPR037523">
    <property type="entry name" value="VOC_core"/>
</dbReference>
<dbReference type="AlphaFoldDB" id="A0A932GP99"/>
<dbReference type="SUPFAM" id="SSF54593">
    <property type="entry name" value="Glyoxalase/Bleomycin resistance protein/Dihydroxybiphenyl dioxygenase"/>
    <property type="match status" value="1"/>
</dbReference>
<name>A0A932GP99_UNCTE</name>